<proteinExistence type="predicted"/>
<evidence type="ECO:0000313" key="2">
    <source>
        <dbReference type="Proteomes" id="UP001320544"/>
    </source>
</evidence>
<evidence type="ECO:0000313" key="1">
    <source>
        <dbReference type="EMBL" id="BDE97360.1"/>
    </source>
</evidence>
<name>A0ABN6MH65_9ACTN</name>
<dbReference type="RefSeq" id="WP_102379836.1">
    <property type="nucleotide sequence ID" value="NZ_AP025564.1"/>
</dbReference>
<organism evidence="1 2">
    <name type="scientific">Raoultibacter timonensis</name>
    <dbReference type="NCBI Taxonomy" id="1907662"/>
    <lineage>
        <taxon>Bacteria</taxon>
        <taxon>Bacillati</taxon>
        <taxon>Actinomycetota</taxon>
        <taxon>Coriobacteriia</taxon>
        <taxon>Eggerthellales</taxon>
        <taxon>Eggerthellaceae</taxon>
        <taxon>Raoultibacter</taxon>
    </lineage>
</organism>
<sequence length="62" mass="6476">MCGYACMNCGRCGKKPARPKPALEEVPGYCNACGHMNGPTAKRCKACGSRLGSADSLKQPAE</sequence>
<reference evidence="1 2" key="1">
    <citation type="submission" date="2022-01" db="EMBL/GenBank/DDBJ databases">
        <title>Novel bile acid biosynthetic pathways are enriched in the microbiome of centenarians.</title>
        <authorList>
            <person name="Sato Y."/>
            <person name="Atarashi K."/>
            <person name="Plichta R.D."/>
            <person name="Arai Y."/>
            <person name="Sasajima S."/>
            <person name="Kearney M.S."/>
            <person name="Suda W."/>
            <person name="Takeshita K."/>
            <person name="Sasaki T."/>
            <person name="Okamoto S."/>
            <person name="Skelly N.A."/>
            <person name="Okamura Y."/>
            <person name="Vlamakis H."/>
            <person name="Li Y."/>
            <person name="Tanoue T."/>
            <person name="Takei H."/>
            <person name="Nittono H."/>
            <person name="Narushima S."/>
            <person name="Irie J."/>
            <person name="Itoh H."/>
            <person name="Moriya K."/>
            <person name="Sugiura Y."/>
            <person name="Suematsu M."/>
            <person name="Moritoki N."/>
            <person name="Shibata S."/>
            <person name="Littman R.D."/>
            <person name="Fischbach A.M."/>
            <person name="Uwamino Y."/>
            <person name="Inoue T."/>
            <person name="Honda A."/>
            <person name="Hattori M."/>
            <person name="Murai T."/>
            <person name="Xavier J.R."/>
            <person name="Hirose N."/>
            <person name="Honda K."/>
        </authorList>
    </citation>
    <scope>NUCLEOTIDE SEQUENCE [LARGE SCALE GENOMIC DNA]</scope>
    <source>
        <strain evidence="1 2">CE91-St30</strain>
    </source>
</reference>
<protein>
    <submittedName>
        <fullName evidence="1">Uncharacterized protein</fullName>
    </submittedName>
</protein>
<keyword evidence="2" id="KW-1185">Reference proteome</keyword>
<dbReference type="EMBL" id="AP025564">
    <property type="protein sequence ID" value="BDE97360.1"/>
    <property type="molecule type" value="Genomic_DNA"/>
</dbReference>
<accession>A0ABN6MH65</accession>
<gene>
    <name evidence="1" type="ORF">CE91St30_26930</name>
</gene>
<dbReference type="Proteomes" id="UP001320544">
    <property type="component" value="Chromosome"/>
</dbReference>